<dbReference type="GO" id="GO:0005509">
    <property type="term" value="F:calcium ion binding"/>
    <property type="evidence" value="ECO:0007669"/>
    <property type="project" value="InterPro"/>
</dbReference>
<dbReference type="EMBL" id="LFZN01000039">
    <property type="protein sequence ID" value="KXT02660.1"/>
    <property type="molecule type" value="Genomic_DNA"/>
</dbReference>
<dbReference type="AlphaFoldDB" id="A0A139HJN7"/>
<dbReference type="EC" id="3.2.1.-" evidence="9"/>
<keyword evidence="9" id="KW-0326">Glycosidase</keyword>
<dbReference type="Proteomes" id="UP000070133">
    <property type="component" value="Unassembled WGS sequence"/>
</dbReference>
<comment type="caution">
    <text evidence="11">The sequence shown here is derived from an EMBL/GenBank/DDBJ whole genome shotgun (WGS) entry which is preliminary data.</text>
</comment>
<dbReference type="OrthoDB" id="8118055at2759"/>
<dbReference type="GO" id="GO:0005783">
    <property type="term" value="C:endoplasmic reticulum"/>
    <property type="evidence" value="ECO:0007669"/>
    <property type="project" value="TreeGrafter"/>
</dbReference>
<feature type="active site" evidence="6">
    <location>
        <position position="710"/>
    </location>
</feature>
<keyword evidence="5 8" id="KW-1015">Disulfide bond</keyword>
<dbReference type="PRINTS" id="PR00747">
    <property type="entry name" value="GLYHDRLASE47"/>
</dbReference>
<evidence type="ECO:0000256" key="4">
    <source>
        <dbReference type="ARBA" id="ARBA00022801"/>
    </source>
</evidence>
<dbReference type="SUPFAM" id="SSF48225">
    <property type="entry name" value="Seven-hairpin glycosidases"/>
    <property type="match status" value="1"/>
</dbReference>
<dbReference type="GO" id="GO:0036503">
    <property type="term" value="P:ERAD pathway"/>
    <property type="evidence" value="ECO:0007669"/>
    <property type="project" value="UniProtKB-ARBA"/>
</dbReference>
<dbReference type="GO" id="GO:0005975">
    <property type="term" value="P:carbohydrate metabolic process"/>
    <property type="evidence" value="ECO:0007669"/>
    <property type="project" value="InterPro"/>
</dbReference>
<evidence type="ECO:0000256" key="2">
    <source>
        <dbReference type="ARBA" id="ARBA00004922"/>
    </source>
</evidence>
<dbReference type="STRING" id="321146.A0A139HJN7"/>
<evidence type="ECO:0000256" key="6">
    <source>
        <dbReference type="PIRSR" id="PIRSR601382-1"/>
    </source>
</evidence>
<name>A0A139HJN7_9PEZI</name>
<protein>
    <recommendedName>
        <fullName evidence="9">alpha-1,2-Mannosidase</fullName>
        <ecNumber evidence="9">3.2.1.-</ecNumber>
    </recommendedName>
</protein>
<feature type="disulfide bond" evidence="8">
    <location>
        <begin position="598"/>
        <end position="627"/>
    </location>
</feature>
<evidence type="ECO:0000256" key="7">
    <source>
        <dbReference type="PIRSR" id="PIRSR601382-2"/>
    </source>
</evidence>
<keyword evidence="10" id="KW-1133">Transmembrane helix</keyword>
<comment type="pathway">
    <text evidence="2">Protein modification; protein glycosylation.</text>
</comment>
<dbReference type="GO" id="GO:0016020">
    <property type="term" value="C:membrane"/>
    <property type="evidence" value="ECO:0007669"/>
    <property type="project" value="InterPro"/>
</dbReference>
<keyword evidence="12" id="KW-1185">Reference proteome</keyword>
<sequence length="805" mass="91080">MLATARLSRLSQGRHIAAQKAKDQPLNVCSKQYHTARLGYRMIRIVMFGFVLTTVVSGFVLRRREAAQGKGAGLGRLGQVHVYFIISSYHVLHLVHAVAATATLYPQHDIIATSTPKPSVESEHVPSPSSLCLCISMPCHSSSTSQCSCYAPSVGESLFLYHLSLLPHLLPLELGNDSFSRSLTRHSFAFDSVSETLIMLPSLRRYIYLTIFAIAIFVGLNLLLEPEHQHHHRHPPPSKTSRSREVYDVLHPGLFKPKFRWRNVKQNHPVQEYTEIPTGPRVSIPQIQHDFPPEKLGHAVERRKRLRAVEDAFHHSWQGYKRNAWLSDEVSPLTGHARNPFGGWGATLVDTLDTLWIMGMEKEFATAVSAIKHLDFAVTDQHELNVFETTIRYLGGLMSAYDISGHKYGTLLQKAVELGDMLYLAFDTPNRMPVTRWAWQQTVLGNDQEAKKFSLLAEVGSLTLEFTRLSQLTGNPKWYDAVARITDLLEASQNETKIPGLWPTFVDAEGANFKRDSTFTLGGMADSLYEYLPKQHLMLAGQTEQYRNMYSTALRAAKEKIFFRPQNPDGLKMLLPGTVKRYSSKNVKLLPQAEHLACFAGGMVGLAAKIFQQREEMTTARELVDGCIWAYESMPSGIMPEIFTALPCEQSSAENCTWNETEWHRAVVEKANRGYVPEDFTEQAQTVIQENNLAPGFSEITDSRYLLRPEAIESVFVLYRITGDETLQDKAWEMFQAITKHTKTEIAFAALKDVTKQESELVDNMESFWTAETLKYFYLIFSEPDVISLDDYVFNTEAHPLLRPK</sequence>
<reference evidence="11 12" key="1">
    <citation type="submission" date="2015-07" db="EMBL/GenBank/DDBJ databases">
        <title>Comparative genomics of the Sigatoka disease complex on banana suggests a link between parallel evolutionary changes in Pseudocercospora fijiensis and Pseudocercospora eumusae and increased virulence on the banana host.</title>
        <authorList>
            <person name="Chang T.-C."/>
            <person name="Salvucci A."/>
            <person name="Crous P.W."/>
            <person name="Stergiopoulos I."/>
        </authorList>
    </citation>
    <scope>NUCLEOTIDE SEQUENCE [LARGE SCALE GENOMIC DNA]</scope>
    <source>
        <strain evidence="11 12">CBS 114824</strain>
    </source>
</reference>
<dbReference type="InterPro" id="IPR050749">
    <property type="entry name" value="Glycosyl_Hydrolase_47"/>
</dbReference>
<keyword evidence="10" id="KW-0472">Membrane</keyword>
<comment type="cofactor">
    <cofactor evidence="1 7">
        <name>Ca(2+)</name>
        <dbReference type="ChEBI" id="CHEBI:29108"/>
    </cofactor>
</comment>
<dbReference type="Gene3D" id="1.50.10.10">
    <property type="match status" value="1"/>
</dbReference>
<comment type="similarity">
    <text evidence="3 9">Belongs to the glycosyl hydrolase 47 family.</text>
</comment>
<evidence type="ECO:0000256" key="5">
    <source>
        <dbReference type="ARBA" id="ARBA00023157"/>
    </source>
</evidence>
<keyword evidence="7" id="KW-0479">Metal-binding</keyword>
<organism evidence="11 12">
    <name type="scientific">Pseudocercospora eumusae</name>
    <dbReference type="NCBI Taxonomy" id="321146"/>
    <lineage>
        <taxon>Eukaryota</taxon>
        <taxon>Fungi</taxon>
        <taxon>Dikarya</taxon>
        <taxon>Ascomycota</taxon>
        <taxon>Pezizomycotina</taxon>
        <taxon>Dothideomycetes</taxon>
        <taxon>Dothideomycetidae</taxon>
        <taxon>Mycosphaerellales</taxon>
        <taxon>Mycosphaerellaceae</taxon>
        <taxon>Pseudocercospora</taxon>
    </lineage>
</organism>
<feature type="transmembrane region" description="Helical" evidence="10">
    <location>
        <begin position="206"/>
        <end position="224"/>
    </location>
</feature>
<feature type="active site" description="Proton donor" evidence="6">
    <location>
        <position position="641"/>
    </location>
</feature>
<feature type="binding site" evidence="7">
    <location>
        <position position="796"/>
    </location>
    <ligand>
        <name>Ca(2+)</name>
        <dbReference type="ChEBI" id="CHEBI:29108"/>
    </ligand>
</feature>
<dbReference type="GO" id="GO:0004571">
    <property type="term" value="F:mannosyl-oligosaccharide 1,2-alpha-mannosidase activity"/>
    <property type="evidence" value="ECO:0007669"/>
    <property type="project" value="InterPro"/>
</dbReference>
<accession>A0A139HJN7</accession>
<dbReference type="PANTHER" id="PTHR11742:SF49">
    <property type="entry name" value="ALPHA-1,2-MANNOSIDASE"/>
    <property type="match status" value="1"/>
</dbReference>
<evidence type="ECO:0000256" key="10">
    <source>
        <dbReference type="SAM" id="Phobius"/>
    </source>
</evidence>
<evidence type="ECO:0000256" key="3">
    <source>
        <dbReference type="ARBA" id="ARBA00007658"/>
    </source>
</evidence>
<dbReference type="InterPro" id="IPR036026">
    <property type="entry name" value="Seven-hairpin_glycosidases"/>
</dbReference>
<dbReference type="InterPro" id="IPR001382">
    <property type="entry name" value="Glyco_hydro_47"/>
</dbReference>
<feature type="transmembrane region" description="Helical" evidence="10">
    <location>
        <begin position="42"/>
        <end position="61"/>
    </location>
</feature>
<evidence type="ECO:0000256" key="9">
    <source>
        <dbReference type="RuleBase" id="RU361193"/>
    </source>
</evidence>
<gene>
    <name evidence="11" type="ORF">AC578_1129</name>
</gene>
<dbReference type="InterPro" id="IPR012341">
    <property type="entry name" value="6hp_glycosidase-like_sf"/>
</dbReference>
<keyword evidence="7" id="KW-0106">Calcium</keyword>
<dbReference type="Pfam" id="PF01532">
    <property type="entry name" value="Glyco_hydro_47"/>
    <property type="match status" value="1"/>
</dbReference>
<keyword evidence="4 9" id="KW-0378">Hydrolase</keyword>
<feature type="active site" evidence="6">
    <location>
        <position position="526"/>
    </location>
</feature>
<dbReference type="FunFam" id="1.50.10.10:FF:000037">
    <property type="entry name" value="alpha-1,2-Mannosidase"/>
    <property type="match status" value="1"/>
</dbReference>
<evidence type="ECO:0000313" key="11">
    <source>
        <dbReference type="EMBL" id="KXT02660.1"/>
    </source>
</evidence>
<feature type="active site" description="Proton donor" evidence="6">
    <location>
        <position position="388"/>
    </location>
</feature>
<dbReference type="UniPathway" id="UPA00378"/>
<proteinExistence type="inferred from homology"/>
<evidence type="ECO:0000256" key="1">
    <source>
        <dbReference type="ARBA" id="ARBA00001913"/>
    </source>
</evidence>
<evidence type="ECO:0000256" key="8">
    <source>
        <dbReference type="PIRSR" id="PIRSR601382-3"/>
    </source>
</evidence>
<keyword evidence="10" id="KW-0812">Transmembrane</keyword>
<evidence type="ECO:0000313" key="12">
    <source>
        <dbReference type="Proteomes" id="UP000070133"/>
    </source>
</evidence>
<dbReference type="PANTHER" id="PTHR11742">
    <property type="entry name" value="MANNOSYL-OLIGOSACCHARIDE ALPHA-1,2-MANNOSIDASE-RELATED"/>
    <property type="match status" value="1"/>
</dbReference>